<gene>
    <name evidence="2" type="ORF">AOL_s00188g240</name>
</gene>
<dbReference type="HOGENOM" id="CLU_439382_0_0_1"/>
<dbReference type="EMBL" id="ADOT01000280">
    <property type="protein sequence ID" value="EGX44572.1"/>
    <property type="molecule type" value="Genomic_DNA"/>
</dbReference>
<dbReference type="OrthoDB" id="19923at2759"/>
<dbReference type="Proteomes" id="UP000008784">
    <property type="component" value="Unassembled WGS sequence"/>
</dbReference>
<dbReference type="STRING" id="756982.G1XQM8"/>
<accession>G1XQM8</accession>
<dbReference type="eggNOG" id="ENOG502S58Q">
    <property type="taxonomic scope" value="Eukaryota"/>
</dbReference>
<dbReference type="RefSeq" id="XP_011126790.1">
    <property type="nucleotide sequence ID" value="XM_011128488.1"/>
</dbReference>
<reference evidence="2 3" key="1">
    <citation type="journal article" date="2011" name="PLoS Pathog.">
        <title>Genomic and proteomic analyses of the fungus Arthrobotrys oligospora provide insights into nematode-trap formation.</title>
        <authorList>
            <person name="Yang J."/>
            <person name="Wang L."/>
            <person name="Ji X."/>
            <person name="Feng Y."/>
            <person name="Li X."/>
            <person name="Zou C."/>
            <person name="Xu J."/>
            <person name="Ren Y."/>
            <person name="Mi Q."/>
            <person name="Wu J."/>
            <person name="Liu S."/>
            <person name="Liu Y."/>
            <person name="Huang X."/>
            <person name="Wang H."/>
            <person name="Niu X."/>
            <person name="Li J."/>
            <person name="Liang L."/>
            <person name="Luo Y."/>
            <person name="Ji K."/>
            <person name="Zhou W."/>
            <person name="Yu Z."/>
            <person name="Li G."/>
            <person name="Liu Y."/>
            <person name="Li L."/>
            <person name="Qiao M."/>
            <person name="Feng L."/>
            <person name="Zhang K.-Q."/>
        </authorList>
    </citation>
    <scope>NUCLEOTIDE SEQUENCE [LARGE SCALE GENOMIC DNA]</scope>
    <source>
        <strain evidence="3">ATCC 24927 / CBS 115.81 / DSM 1491</strain>
    </source>
</reference>
<evidence type="ECO:0000313" key="3">
    <source>
        <dbReference type="Proteomes" id="UP000008784"/>
    </source>
</evidence>
<dbReference type="Gene3D" id="3.40.50.300">
    <property type="entry name" value="P-loop containing nucleotide triphosphate hydrolases"/>
    <property type="match status" value="1"/>
</dbReference>
<comment type="caution">
    <text evidence="2">The sequence shown here is derived from an EMBL/GenBank/DDBJ whole genome shotgun (WGS) entry which is preliminary data.</text>
</comment>
<dbReference type="GeneID" id="22897693"/>
<sequence>MEAIGLAASIVGLIAASAKFIPWLVDISNKIADVPDSVRTMMLELNETSIVLKGVQAYINEEEQVAAYRKSLISIENISITLTGFVVTYSDLEKHLDFVKTGDEISSFDRSKWVLREKDILDVVRRLQNHKASLSLMLNIINASSQRKAAQLTENLCRSVKGALQQNQGLLAQLEHRKYIHEASIFGGLALPAPDIATIRGSDNKDGDSTSSTTKSTTRSLSAKFSLPSLPLSIRATRQPQSSSLAFEKDLTTSWVYRRSGFNLSKSSIWSREGSERGVALSTLSQLTWTRVSNISVFSLPIFQTDIYNGYHYDYPNHGYVLSEQPRVTATESGSVTIAMQWWRRKIELTRRQKPIVHQIPNLPNGRLIGRDDILARLETYLSLKTVVQRGSLTVFKETEYEVFPIINSEGEIDCKENTRVFVLWGGIGTGKTRLALEYAHKEVSDLVGDSAIQLFKSLSFSSFDLTTRTQEARLIAAIGSSPSLIYAAAEAVNLGLISIVDICGQGYVDFEILAAAENHFQTTKRESTDSITPKLRYREIISQWDDEISRMTAQLTDTSILHLAVCFTSNPLEDEISYQIAARLQPKEVDELVTETSIFGGTQLKETSNRATEMASFAGIN</sequence>
<dbReference type="SUPFAM" id="SSF52540">
    <property type="entry name" value="P-loop containing nucleoside triphosphate hydrolases"/>
    <property type="match status" value="1"/>
</dbReference>
<feature type="region of interest" description="Disordered" evidence="1">
    <location>
        <begin position="199"/>
        <end position="222"/>
    </location>
</feature>
<dbReference type="InParanoid" id="G1XQM8"/>
<proteinExistence type="predicted"/>
<dbReference type="AlphaFoldDB" id="G1XQM8"/>
<keyword evidence="3" id="KW-1185">Reference proteome</keyword>
<evidence type="ECO:0000256" key="1">
    <source>
        <dbReference type="SAM" id="MobiDB-lite"/>
    </source>
</evidence>
<evidence type="ECO:0000313" key="2">
    <source>
        <dbReference type="EMBL" id="EGX44572.1"/>
    </source>
</evidence>
<dbReference type="InterPro" id="IPR027417">
    <property type="entry name" value="P-loop_NTPase"/>
</dbReference>
<organism evidence="2 3">
    <name type="scientific">Arthrobotrys oligospora (strain ATCC 24927 / CBS 115.81 / DSM 1491)</name>
    <name type="common">Nematode-trapping fungus</name>
    <name type="synonym">Didymozoophaga oligospora</name>
    <dbReference type="NCBI Taxonomy" id="756982"/>
    <lineage>
        <taxon>Eukaryota</taxon>
        <taxon>Fungi</taxon>
        <taxon>Dikarya</taxon>
        <taxon>Ascomycota</taxon>
        <taxon>Pezizomycotina</taxon>
        <taxon>Orbiliomycetes</taxon>
        <taxon>Orbiliales</taxon>
        <taxon>Orbiliaceae</taxon>
        <taxon>Orbilia</taxon>
        <taxon>Orbilia oligospora</taxon>
    </lineage>
</organism>
<protein>
    <recommendedName>
        <fullName evidence="4">Fungal N-terminal domain-containing protein</fullName>
    </recommendedName>
</protein>
<feature type="compositionally biased region" description="Low complexity" evidence="1">
    <location>
        <begin position="209"/>
        <end position="222"/>
    </location>
</feature>
<evidence type="ECO:0008006" key="4">
    <source>
        <dbReference type="Google" id="ProtNLM"/>
    </source>
</evidence>
<name>G1XQM8_ARTOA</name>